<organism evidence="1 2">
    <name type="scientific">Petrolisthes manimaculis</name>
    <dbReference type="NCBI Taxonomy" id="1843537"/>
    <lineage>
        <taxon>Eukaryota</taxon>
        <taxon>Metazoa</taxon>
        <taxon>Ecdysozoa</taxon>
        <taxon>Arthropoda</taxon>
        <taxon>Crustacea</taxon>
        <taxon>Multicrustacea</taxon>
        <taxon>Malacostraca</taxon>
        <taxon>Eumalacostraca</taxon>
        <taxon>Eucarida</taxon>
        <taxon>Decapoda</taxon>
        <taxon>Pleocyemata</taxon>
        <taxon>Anomura</taxon>
        <taxon>Galatheoidea</taxon>
        <taxon>Porcellanidae</taxon>
        <taxon>Petrolisthes</taxon>
    </lineage>
</organism>
<dbReference type="Proteomes" id="UP001292094">
    <property type="component" value="Unassembled WGS sequence"/>
</dbReference>
<keyword evidence="2" id="KW-1185">Reference proteome</keyword>
<gene>
    <name evidence="1" type="ORF">Pmani_000267</name>
</gene>
<reference evidence="1" key="1">
    <citation type="submission" date="2023-11" db="EMBL/GenBank/DDBJ databases">
        <title>Genome assemblies of two species of porcelain crab, Petrolisthes cinctipes and Petrolisthes manimaculis (Anomura: Porcellanidae).</title>
        <authorList>
            <person name="Angst P."/>
        </authorList>
    </citation>
    <scope>NUCLEOTIDE SEQUENCE</scope>
    <source>
        <strain evidence="1">PB745_02</strain>
        <tissue evidence="1">Gill</tissue>
    </source>
</reference>
<evidence type="ECO:0000313" key="1">
    <source>
        <dbReference type="EMBL" id="KAK4329370.1"/>
    </source>
</evidence>
<protein>
    <submittedName>
        <fullName evidence="1">Uncharacterized protein</fullName>
    </submittedName>
</protein>
<proteinExistence type="predicted"/>
<evidence type="ECO:0000313" key="2">
    <source>
        <dbReference type="Proteomes" id="UP001292094"/>
    </source>
</evidence>
<dbReference type="AlphaFoldDB" id="A0AAE1QMF3"/>
<comment type="caution">
    <text evidence="1">The sequence shown here is derived from an EMBL/GenBank/DDBJ whole genome shotgun (WGS) entry which is preliminary data.</text>
</comment>
<accession>A0AAE1QMF3</accession>
<name>A0AAE1QMF3_9EUCA</name>
<dbReference type="EMBL" id="JAWZYT010000017">
    <property type="protein sequence ID" value="KAK4329370.1"/>
    <property type="molecule type" value="Genomic_DNA"/>
</dbReference>
<sequence>MASSPPGVNLPTGCMAEEVGVLVNDKEKVKDLNIHQRAATKKECEWVSLKKSQPVFWFDSVHPQSCRIL</sequence>